<dbReference type="GO" id="GO:0015288">
    <property type="term" value="F:porin activity"/>
    <property type="evidence" value="ECO:0007669"/>
    <property type="project" value="InterPro"/>
</dbReference>
<dbReference type="GO" id="GO:0009279">
    <property type="term" value="C:cell outer membrane"/>
    <property type="evidence" value="ECO:0007669"/>
    <property type="project" value="UniProtKB-ARBA"/>
</dbReference>
<comment type="caution">
    <text evidence="3">The sequence shown here is derived from an EMBL/GenBank/DDBJ whole genome shotgun (WGS) entry which is preliminary data.</text>
</comment>
<dbReference type="SUPFAM" id="SSF56925">
    <property type="entry name" value="OMPA-like"/>
    <property type="match status" value="1"/>
</dbReference>
<dbReference type="NCBIfam" id="TIGR01414">
    <property type="entry name" value="autotrans_barl"/>
    <property type="match status" value="1"/>
</dbReference>
<sequence length="188" mass="20501">MKKLLIAAAISACALSAQAEGWYVQGDLGYSKVEIEYMDTGFDVIDDSTFTQRISGGYDWGNWRAAIDYTNFGKLSRGATDGYTTANLDVKIKSLGITGFYDFDMGNVFKPYVGLRLSSNHFKLSANATQGSYSLSDSYTDRVAGIGVLAGVNYKLTEKLDLNLGAEYNRLSAETNQVGANVGLHYNF</sequence>
<dbReference type="InterPro" id="IPR006315">
    <property type="entry name" value="OM_autotransptr_brl_dom"/>
</dbReference>
<dbReference type="RefSeq" id="WP_021111881.1">
    <property type="nucleotide sequence ID" value="NZ_CP054198.1"/>
</dbReference>
<dbReference type="Gene3D" id="2.40.160.20">
    <property type="match status" value="1"/>
</dbReference>
<evidence type="ECO:0000313" key="3">
    <source>
        <dbReference type="EMBL" id="MDD2168705.1"/>
    </source>
</evidence>
<proteinExistence type="inferred from homology"/>
<evidence type="ECO:0000256" key="2">
    <source>
        <dbReference type="ARBA" id="ARBA00022729"/>
    </source>
</evidence>
<dbReference type="Proteomes" id="UP001148834">
    <property type="component" value="Unassembled WGS sequence"/>
</dbReference>
<dbReference type="AlphaFoldDB" id="A0A6M8T1B0"/>
<dbReference type="InterPro" id="IPR011250">
    <property type="entry name" value="OMP/PagP_B-barrel"/>
</dbReference>
<evidence type="ECO:0000313" key="4">
    <source>
        <dbReference type="Proteomes" id="UP001148834"/>
    </source>
</evidence>
<name>A0A6M8T1B0_GLAPU</name>
<dbReference type="InterPro" id="IPR003394">
    <property type="entry name" value="Porin_opacity"/>
</dbReference>
<evidence type="ECO:0000256" key="1">
    <source>
        <dbReference type="ARBA" id="ARBA00009830"/>
    </source>
</evidence>
<reference evidence="3" key="1">
    <citation type="submission" date="2022-09" db="EMBL/GenBank/DDBJ databases">
        <title>Molecular characterization of Glaesserella parasuis strains circulating in commercial swine farms using whole-genome sequencing.</title>
        <authorList>
            <person name="Mugabi R."/>
            <person name="Clavijo M."/>
            <person name="Li G."/>
        </authorList>
    </citation>
    <scope>NUCLEOTIDE SEQUENCE</scope>
    <source>
        <strain evidence="3">0435-53</strain>
    </source>
</reference>
<organism evidence="3 4">
    <name type="scientific">Glaesserella parasuis</name>
    <name type="common">Haemophilus parasuis</name>
    <dbReference type="NCBI Taxonomy" id="738"/>
    <lineage>
        <taxon>Bacteria</taxon>
        <taxon>Pseudomonadati</taxon>
        <taxon>Pseudomonadota</taxon>
        <taxon>Gammaproteobacteria</taxon>
        <taxon>Pasteurellales</taxon>
        <taxon>Pasteurellaceae</taxon>
        <taxon>Glaesserella</taxon>
    </lineage>
</organism>
<comment type="similarity">
    <text evidence="1">Belongs to the opacity porin family.</text>
</comment>
<keyword evidence="2" id="KW-0732">Signal</keyword>
<accession>A0A6M8T1B0</accession>
<dbReference type="EMBL" id="JAODIR010000052">
    <property type="protein sequence ID" value="MDD2168705.1"/>
    <property type="molecule type" value="Genomic_DNA"/>
</dbReference>
<protein>
    <submittedName>
        <fullName evidence="3">Outer membrane beta-barrel protein</fullName>
    </submittedName>
</protein>
<gene>
    <name evidence="3" type="ORF">N5925_09010</name>
</gene>
<dbReference type="Pfam" id="PF02462">
    <property type="entry name" value="Opacity"/>
    <property type="match status" value="1"/>
</dbReference>